<dbReference type="CDD" id="cd06261">
    <property type="entry name" value="TM_PBP2"/>
    <property type="match status" value="1"/>
</dbReference>
<feature type="transmembrane region" description="Helical" evidence="7">
    <location>
        <begin position="100"/>
        <end position="127"/>
    </location>
</feature>
<accession>A0A4Q1HIN6</accession>
<dbReference type="Proteomes" id="UP000290849">
    <property type="component" value="Unassembled WGS sequence"/>
</dbReference>
<dbReference type="Gene3D" id="1.10.3720.10">
    <property type="entry name" value="MetI-like"/>
    <property type="match status" value="1"/>
</dbReference>
<dbReference type="OrthoDB" id="9783218at2"/>
<keyword evidence="5 7" id="KW-1133">Transmembrane helix</keyword>
<evidence type="ECO:0000256" key="3">
    <source>
        <dbReference type="ARBA" id="ARBA00022475"/>
    </source>
</evidence>
<dbReference type="InterPro" id="IPR025966">
    <property type="entry name" value="OppC_N"/>
</dbReference>
<evidence type="ECO:0000313" key="9">
    <source>
        <dbReference type="EMBL" id="RXN88068.1"/>
    </source>
</evidence>
<feature type="transmembrane region" description="Helical" evidence="7">
    <location>
        <begin position="268"/>
        <end position="294"/>
    </location>
</feature>
<evidence type="ECO:0000256" key="5">
    <source>
        <dbReference type="ARBA" id="ARBA00022989"/>
    </source>
</evidence>
<gene>
    <name evidence="9" type="ORF">C7R54_15975</name>
</gene>
<feature type="transmembrane region" description="Helical" evidence="7">
    <location>
        <begin position="148"/>
        <end position="175"/>
    </location>
</feature>
<evidence type="ECO:0000313" key="10">
    <source>
        <dbReference type="Proteomes" id="UP000290849"/>
    </source>
</evidence>
<comment type="subcellular location">
    <subcellularLocation>
        <location evidence="1 7">Cell membrane</location>
        <topology evidence="1 7">Multi-pass membrane protein</topology>
    </subcellularLocation>
</comment>
<feature type="transmembrane region" description="Helical" evidence="7">
    <location>
        <begin position="219"/>
        <end position="248"/>
    </location>
</feature>
<keyword evidence="2 7" id="KW-0813">Transport</keyword>
<dbReference type="InterPro" id="IPR050366">
    <property type="entry name" value="BP-dependent_transpt_permease"/>
</dbReference>
<dbReference type="Pfam" id="PF00528">
    <property type="entry name" value="BPD_transp_1"/>
    <property type="match status" value="1"/>
</dbReference>
<keyword evidence="3" id="KW-1003">Cell membrane</keyword>
<keyword evidence="10" id="KW-1185">Reference proteome</keyword>
<dbReference type="PROSITE" id="PS50928">
    <property type="entry name" value="ABC_TM1"/>
    <property type="match status" value="1"/>
</dbReference>
<dbReference type="AlphaFoldDB" id="A0A4Q1HIN6"/>
<dbReference type="PANTHER" id="PTHR43386">
    <property type="entry name" value="OLIGOPEPTIDE TRANSPORT SYSTEM PERMEASE PROTEIN APPC"/>
    <property type="match status" value="1"/>
</dbReference>
<proteinExistence type="inferred from homology"/>
<dbReference type="GO" id="GO:0055085">
    <property type="term" value="P:transmembrane transport"/>
    <property type="evidence" value="ECO:0007669"/>
    <property type="project" value="InterPro"/>
</dbReference>
<dbReference type="Pfam" id="PF12911">
    <property type="entry name" value="OppC_N"/>
    <property type="match status" value="1"/>
</dbReference>
<evidence type="ECO:0000259" key="8">
    <source>
        <dbReference type="PROSITE" id="PS50928"/>
    </source>
</evidence>
<evidence type="ECO:0000256" key="2">
    <source>
        <dbReference type="ARBA" id="ARBA00022448"/>
    </source>
</evidence>
<dbReference type="EMBL" id="PYAL01000004">
    <property type="protein sequence ID" value="RXN88068.1"/>
    <property type="molecule type" value="Genomic_DNA"/>
</dbReference>
<dbReference type="InterPro" id="IPR000515">
    <property type="entry name" value="MetI-like"/>
</dbReference>
<evidence type="ECO:0000256" key="7">
    <source>
        <dbReference type="RuleBase" id="RU363032"/>
    </source>
</evidence>
<comment type="similarity">
    <text evidence="7">Belongs to the binding-protein-dependent transport system permease family.</text>
</comment>
<comment type="caution">
    <text evidence="9">The sequence shown here is derived from an EMBL/GenBank/DDBJ whole genome shotgun (WGS) entry which is preliminary data.</text>
</comment>
<sequence length="303" mass="33123">MSLILPRRWRKPADPRPEFGSGSRPEFRPERRYPALVVLALAFIAILLCAACLADVLAPYDYRTQALRMRLAPPFFLGGTSAHWLGTDELGRDILSRLLYAIRFSILVALGGTAIGAAVGTLLGFLAAHFRGWVEEAIMMLADVQASLPFILIALALIAVFGGSFALFILIMGFYGWEVFARLTRGVVIAAGNQGYALAVTALGASPWHLYARHILPNILSVLIVQFTLNFPQVILLETSLSFLGLGIRPPLTSLGQMLGAGRAFLTTAWWIAIFPGTIIFLTTMSISIVGDWIRDRLDPALR</sequence>
<feature type="transmembrane region" description="Helical" evidence="7">
    <location>
        <begin position="195"/>
        <end position="212"/>
    </location>
</feature>
<feature type="domain" description="ABC transmembrane type-1" evidence="8">
    <location>
        <begin position="102"/>
        <end position="291"/>
    </location>
</feature>
<organism evidence="9 10">
    <name type="scientific">Achromobacter aloeverae</name>
    <dbReference type="NCBI Taxonomy" id="1750518"/>
    <lineage>
        <taxon>Bacteria</taxon>
        <taxon>Pseudomonadati</taxon>
        <taxon>Pseudomonadota</taxon>
        <taxon>Betaproteobacteria</taxon>
        <taxon>Burkholderiales</taxon>
        <taxon>Alcaligenaceae</taxon>
        <taxon>Achromobacter</taxon>
    </lineage>
</organism>
<protein>
    <submittedName>
        <fullName evidence="9">Peptide ABC transporter permease</fullName>
    </submittedName>
</protein>
<evidence type="ECO:0000256" key="1">
    <source>
        <dbReference type="ARBA" id="ARBA00004651"/>
    </source>
</evidence>
<keyword evidence="6 7" id="KW-0472">Membrane</keyword>
<dbReference type="InterPro" id="IPR035906">
    <property type="entry name" value="MetI-like_sf"/>
</dbReference>
<evidence type="ECO:0000256" key="6">
    <source>
        <dbReference type="ARBA" id="ARBA00023136"/>
    </source>
</evidence>
<name>A0A4Q1HIN6_9BURK</name>
<reference evidence="9 10" key="1">
    <citation type="journal article" date="2017" name="Int. J. Syst. Evol. Microbiol.">
        <title>Achromobacter aloeverae sp. nov., isolated from the root of Aloe vera (L.) Burm.f.</title>
        <authorList>
            <person name="Kuncharoen N."/>
            <person name="Muramatsu Y."/>
            <person name="Shibata C."/>
            <person name="Kamakura Y."/>
            <person name="Nakagawa Y."/>
            <person name="Tanasupawat S."/>
        </authorList>
    </citation>
    <scope>NUCLEOTIDE SEQUENCE [LARGE SCALE GENOMIC DNA]</scope>
    <source>
        <strain evidence="9 10">AVA-1</strain>
    </source>
</reference>
<evidence type="ECO:0000256" key="4">
    <source>
        <dbReference type="ARBA" id="ARBA00022692"/>
    </source>
</evidence>
<dbReference type="GO" id="GO:0005886">
    <property type="term" value="C:plasma membrane"/>
    <property type="evidence" value="ECO:0007669"/>
    <property type="project" value="UniProtKB-SubCell"/>
</dbReference>
<dbReference type="RefSeq" id="WP_129151434.1">
    <property type="nucleotide sequence ID" value="NZ_JBHSDO010000011.1"/>
</dbReference>
<dbReference type="PANTHER" id="PTHR43386:SF25">
    <property type="entry name" value="PEPTIDE ABC TRANSPORTER PERMEASE PROTEIN"/>
    <property type="match status" value="1"/>
</dbReference>
<feature type="transmembrane region" description="Helical" evidence="7">
    <location>
        <begin position="33"/>
        <end position="60"/>
    </location>
</feature>
<dbReference type="SUPFAM" id="SSF161098">
    <property type="entry name" value="MetI-like"/>
    <property type="match status" value="1"/>
</dbReference>
<keyword evidence="4 7" id="KW-0812">Transmembrane</keyword>